<dbReference type="SUPFAM" id="SSF53335">
    <property type="entry name" value="S-adenosyl-L-methionine-dependent methyltransferases"/>
    <property type="match status" value="1"/>
</dbReference>
<evidence type="ECO:0000313" key="2">
    <source>
        <dbReference type="EMBL" id="CAE8642745.1"/>
    </source>
</evidence>
<dbReference type="InterPro" id="IPR019410">
    <property type="entry name" value="Methyltransf_16"/>
</dbReference>
<gene>
    <name evidence="2" type="ORF">PGLA1383_LOCUS57147</name>
</gene>
<protein>
    <recommendedName>
        <fullName evidence="4">Calmodulin-lysine N-methyltransferase</fullName>
    </recommendedName>
</protein>
<dbReference type="PANTHER" id="PTHR14614:SF123">
    <property type="entry name" value="OS04G0645500 PROTEIN"/>
    <property type="match status" value="1"/>
</dbReference>
<accession>A0A813HZ66</accession>
<sequence>MTENSLVVSGHGLSRRALAAWFSDNVCEVASYGHLAEAPAGTDLVELFLENEAVIGASRFAQSFPSATVRPASSCDRIHWSRGDNVRAAAADSNYVPHIADHKEQCVLQVAGQQTLQSESAEDDDEAREAGDEVSEGILELQLGPDRTGDMIPVSLVLRSGSSGGTGARLWSGGTLLAEWLLRADPSVGLIVKGADVLELGAGAAALPSIAAMRLGARRVLATDTVQQVVSLMRRNLAANAKTVDVEVKDWLAAGRRRPREEDQFDIVLFADGIYTERGALLLADAAMSLLRPAGALIGALPDLRAGISSFEEDLRARGFAASEVPLDKELVNAASRPHLDMKAAGLVAGGSVEGYRLLIWRRVDEEQQNLMMRRRGKARAPRRGPGSRGAAHSPQQQ</sequence>
<dbReference type="AlphaFoldDB" id="A0A813HZ66"/>
<dbReference type="Gene3D" id="3.40.50.150">
    <property type="entry name" value="Vaccinia Virus protein VP39"/>
    <property type="match status" value="1"/>
</dbReference>
<name>A0A813HZ66_POLGL</name>
<comment type="caution">
    <text evidence="2">The sequence shown here is derived from an EMBL/GenBank/DDBJ whole genome shotgun (WGS) entry which is preliminary data.</text>
</comment>
<dbReference type="CDD" id="cd02440">
    <property type="entry name" value="AdoMet_MTases"/>
    <property type="match status" value="1"/>
</dbReference>
<keyword evidence="3" id="KW-1185">Reference proteome</keyword>
<proteinExistence type="predicted"/>
<feature type="region of interest" description="Disordered" evidence="1">
    <location>
        <begin position="371"/>
        <end position="398"/>
    </location>
</feature>
<dbReference type="InterPro" id="IPR029063">
    <property type="entry name" value="SAM-dependent_MTases_sf"/>
</dbReference>
<evidence type="ECO:0000256" key="1">
    <source>
        <dbReference type="SAM" id="MobiDB-lite"/>
    </source>
</evidence>
<evidence type="ECO:0000313" key="3">
    <source>
        <dbReference type="Proteomes" id="UP000654075"/>
    </source>
</evidence>
<dbReference type="Proteomes" id="UP000654075">
    <property type="component" value="Unassembled WGS sequence"/>
</dbReference>
<organism evidence="2 3">
    <name type="scientific">Polarella glacialis</name>
    <name type="common">Dinoflagellate</name>
    <dbReference type="NCBI Taxonomy" id="89957"/>
    <lineage>
        <taxon>Eukaryota</taxon>
        <taxon>Sar</taxon>
        <taxon>Alveolata</taxon>
        <taxon>Dinophyceae</taxon>
        <taxon>Suessiales</taxon>
        <taxon>Suessiaceae</taxon>
        <taxon>Polarella</taxon>
    </lineage>
</organism>
<evidence type="ECO:0008006" key="4">
    <source>
        <dbReference type="Google" id="ProtNLM"/>
    </source>
</evidence>
<dbReference type="EMBL" id="CAJNNV010033199">
    <property type="protein sequence ID" value="CAE8642745.1"/>
    <property type="molecule type" value="Genomic_DNA"/>
</dbReference>
<feature type="region of interest" description="Disordered" evidence="1">
    <location>
        <begin position="114"/>
        <end position="133"/>
    </location>
</feature>
<dbReference type="PANTHER" id="PTHR14614">
    <property type="entry name" value="HEPATOCELLULAR CARCINOMA-ASSOCIATED ANTIGEN"/>
    <property type="match status" value="1"/>
</dbReference>
<feature type="compositionally biased region" description="Basic residues" evidence="1">
    <location>
        <begin position="373"/>
        <end position="383"/>
    </location>
</feature>
<reference evidence="2" key="1">
    <citation type="submission" date="2021-02" db="EMBL/GenBank/DDBJ databases">
        <authorList>
            <person name="Dougan E. K."/>
            <person name="Rhodes N."/>
            <person name="Thang M."/>
            <person name="Chan C."/>
        </authorList>
    </citation>
    <scope>NUCLEOTIDE SEQUENCE</scope>
</reference>
<dbReference type="Pfam" id="PF10294">
    <property type="entry name" value="Methyltransf_16"/>
    <property type="match status" value="1"/>
</dbReference>
<feature type="compositionally biased region" description="Acidic residues" evidence="1">
    <location>
        <begin position="120"/>
        <end position="133"/>
    </location>
</feature>
<dbReference type="OrthoDB" id="437573at2759"/>